<feature type="region of interest" description="Disordered" evidence="1">
    <location>
        <begin position="193"/>
        <end position="215"/>
    </location>
</feature>
<feature type="compositionally biased region" description="Acidic residues" evidence="1">
    <location>
        <begin position="71"/>
        <end position="80"/>
    </location>
</feature>
<accession>A0A6A4GLK2</accession>
<reference evidence="2" key="1">
    <citation type="journal article" date="2019" name="Environ. Microbiol.">
        <title>Fungal ecological strategies reflected in gene transcription - a case study of two litter decomposers.</title>
        <authorList>
            <person name="Barbi F."/>
            <person name="Kohler A."/>
            <person name="Barry K."/>
            <person name="Baskaran P."/>
            <person name="Daum C."/>
            <person name="Fauchery L."/>
            <person name="Ihrmark K."/>
            <person name="Kuo A."/>
            <person name="LaButti K."/>
            <person name="Lipzen A."/>
            <person name="Morin E."/>
            <person name="Grigoriev I.V."/>
            <person name="Henrissat B."/>
            <person name="Lindahl B."/>
            <person name="Martin F."/>
        </authorList>
    </citation>
    <scope>NUCLEOTIDE SEQUENCE</scope>
    <source>
        <strain evidence="2">JB14</strain>
    </source>
</reference>
<name>A0A6A4GLK2_9AGAR</name>
<gene>
    <name evidence="2" type="ORF">BT96DRAFT_949270</name>
</gene>
<feature type="region of interest" description="Disordered" evidence="1">
    <location>
        <begin position="53"/>
        <end position="94"/>
    </location>
</feature>
<dbReference type="Proteomes" id="UP000799118">
    <property type="component" value="Unassembled WGS sequence"/>
</dbReference>
<keyword evidence="3" id="KW-1185">Reference proteome</keyword>
<protein>
    <submittedName>
        <fullName evidence="2">Uncharacterized protein</fullName>
    </submittedName>
</protein>
<organism evidence="2 3">
    <name type="scientific">Gymnopus androsaceus JB14</name>
    <dbReference type="NCBI Taxonomy" id="1447944"/>
    <lineage>
        <taxon>Eukaryota</taxon>
        <taxon>Fungi</taxon>
        <taxon>Dikarya</taxon>
        <taxon>Basidiomycota</taxon>
        <taxon>Agaricomycotina</taxon>
        <taxon>Agaricomycetes</taxon>
        <taxon>Agaricomycetidae</taxon>
        <taxon>Agaricales</taxon>
        <taxon>Marasmiineae</taxon>
        <taxon>Omphalotaceae</taxon>
        <taxon>Gymnopus</taxon>
    </lineage>
</organism>
<dbReference type="AlphaFoldDB" id="A0A6A4GLK2"/>
<evidence type="ECO:0000313" key="3">
    <source>
        <dbReference type="Proteomes" id="UP000799118"/>
    </source>
</evidence>
<evidence type="ECO:0000313" key="2">
    <source>
        <dbReference type="EMBL" id="KAE9386220.1"/>
    </source>
</evidence>
<sequence>MSSLSSTLDSIPKVRDQSNSIDIISIYFPLPKVHGYQMGLSEAVKKQYAPLFAPDSDEDNQEIKKPPLDISDSEDSEENDFPTNRDPLAISSSRTKSTLGKDNVYINVFGGGMPGCYVEWLQSNSPILKSTLPKYATYQAALDEWRQYCESQHEHPADFINGTAYSPHTSQITRLSAATPRMLTDHQERVVLSPPPTTSLSGVSTLSDASDSSDNLVGPKAKERCWAIHTPEGLINEIVTGHWADRLFENATRIKQDTIMCEVKCMREAKRWFSEISTVEIEWFHWAIHTHECN</sequence>
<proteinExistence type="predicted"/>
<dbReference type="EMBL" id="ML769900">
    <property type="protein sequence ID" value="KAE9386220.1"/>
    <property type="molecule type" value="Genomic_DNA"/>
</dbReference>
<evidence type="ECO:0000256" key="1">
    <source>
        <dbReference type="SAM" id="MobiDB-lite"/>
    </source>
</evidence>
<feature type="compositionally biased region" description="Polar residues" evidence="1">
    <location>
        <begin position="198"/>
        <end position="215"/>
    </location>
</feature>